<dbReference type="EMBL" id="CP011112">
    <property type="protein sequence ID" value="AKU18309.1"/>
    <property type="molecule type" value="Genomic_DNA"/>
</dbReference>
<evidence type="ECO:0000313" key="2">
    <source>
        <dbReference type="Proteomes" id="UP000066480"/>
    </source>
</evidence>
<reference evidence="1 2" key="1">
    <citation type="submission" date="2015-03" db="EMBL/GenBank/DDBJ databases">
        <title>Luteipulveratus halotolerans sp. nov., a novel actinobacterium (Dermacoccaceae) from Sarawak, Malaysia.</title>
        <authorList>
            <person name="Juboi H."/>
            <person name="Basik A."/>
            <person name="Shamsul S.S."/>
            <person name="Arnold P."/>
            <person name="Schmitt E.K."/>
            <person name="Sanglier J.-J."/>
            <person name="Yeo T."/>
        </authorList>
    </citation>
    <scope>NUCLEOTIDE SEQUENCE [LARGE SCALE GENOMIC DNA]</scope>
    <source>
        <strain evidence="1 2">MN07-A0370</strain>
    </source>
</reference>
<organism evidence="1 2">
    <name type="scientific">Luteipulveratus mongoliensis</name>
    <dbReference type="NCBI Taxonomy" id="571913"/>
    <lineage>
        <taxon>Bacteria</taxon>
        <taxon>Bacillati</taxon>
        <taxon>Actinomycetota</taxon>
        <taxon>Actinomycetes</taxon>
        <taxon>Micrococcales</taxon>
        <taxon>Dermacoccaceae</taxon>
        <taxon>Luteipulveratus</taxon>
    </lineage>
</organism>
<dbReference type="STRING" id="571913.VV02_24795"/>
<dbReference type="Proteomes" id="UP000066480">
    <property type="component" value="Chromosome"/>
</dbReference>
<sequence>MWRSRGQAEVLARIEEADLVLHLLAQDGITRVTCRVVVLGDSFVLAAEHATSTDSGCPTAAVEEGPLADLIDALWAMVPAPARQFEDSHRDHESAPAVRAEDVPLLAALVREGDPEAMTIALDLADLPALPDWLREAAFGVDGLVTVVVTSTMAAQMRVYCHAHLSPSGWLAMGVDRGGLVRAHGWSGDDVRTSIITACTALVLAGATDTAA</sequence>
<name>A0A0K1JNL6_9MICO</name>
<keyword evidence="2" id="KW-1185">Reference proteome</keyword>
<evidence type="ECO:0000313" key="1">
    <source>
        <dbReference type="EMBL" id="AKU18309.1"/>
    </source>
</evidence>
<dbReference type="KEGG" id="lmoi:VV02_24795"/>
<protein>
    <submittedName>
        <fullName evidence="1">Uncharacterized protein</fullName>
    </submittedName>
</protein>
<proteinExistence type="predicted"/>
<accession>A0A0K1JNL6</accession>
<gene>
    <name evidence="1" type="ORF">VV02_24795</name>
</gene>
<dbReference type="AlphaFoldDB" id="A0A0K1JNL6"/>
<dbReference type="RefSeq" id="WP_052595990.1">
    <property type="nucleotide sequence ID" value="NZ_CP011112.1"/>
</dbReference>